<protein>
    <recommendedName>
        <fullName evidence="4">Oligosaccharide repeat unit polymerase</fullName>
    </recommendedName>
</protein>
<feature type="transmembrane region" description="Helical" evidence="1">
    <location>
        <begin position="32"/>
        <end position="50"/>
    </location>
</feature>
<feature type="transmembrane region" description="Helical" evidence="1">
    <location>
        <begin position="123"/>
        <end position="143"/>
    </location>
</feature>
<name>A0ABP9W9Q8_9DEIO</name>
<feature type="transmembrane region" description="Helical" evidence="1">
    <location>
        <begin position="364"/>
        <end position="384"/>
    </location>
</feature>
<keyword evidence="1" id="KW-0812">Transmembrane</keyword>
<evidence type="ECO:0008006" key="4">
    <source>
        <dbReference type="Google" id="ProtNLM"/>
    </source>
</evidence>
<feature type="transmembrane region" description="Helical" evidence="1">
    <location>
        <begin position="150"/>
        <end position="167"/>
    </location>
</feature>
<dbReference type="NCBIfam" id="TIGR04370">
    <property type="entry name" value="glyco_rpt_poly"/>
    <property type="match status" value="1"/>
</dbReference>
<evidence type="ECO:0000256" key="1">
    <source>
        <dbReference type="SAM" id="Phobius"/>
    </source>
</evidence>
<comment type="caution">
    <text evidence="2">The sequence shown here is derived from an EMBL/GenBank/DDBJ whole genome shotgun (WGS) entry which is preliminary data.</text>
</comment>
<keyword evidence="1" id="KW-1133">Transmembrane helix</keyword>
<dbReference type="Proteomes" id="UP001401887">
    <property type="component" value="Unassembled WGS sequence"/>
</dbReference>
<keyword evidence="1" id="KW-0472">Membrane</keyword>
<evidence type="ECO:0000313" key="3">
    <source>
        <dbReference type="Proteomes" id="UP001401887"/>
    </source>
</evidence>
<feature type="transmembrane region" description="Helical" evidence="1">
    <location>
        <begin position="338"/>
        <end position="358"/>
    </location>
</feature>
<dbReference type="EMBL" id="BAABRP010000013">
    <property type="protein sequence ID" value="GAA5514074.1"/>
    <property type="molecule type" value="Genomic_DNA"/>
</dbReference>
<feature type="transmembrane region" description="Helical" evidence="1">
    <location>
        <begin position="173"/>
        <end position="188"/>
    </location>
</feature>
<feature type="transmembrane region" description="Helical" evidence="1">
    <location>
        <begin position="71"/>
        <end position="90"/>
    </location>
</feature>
<proteinExistence type="predicted"/>
<feature type="transmembrane region" description="Helical" evidence="1">
    <location>
        <begin position="195"/>
        <end position="214"/>
    </location>
</feature>
<sequence>MGFIFNPLILISFQSALAILLTNNGAVSEVNYLFYVLCPLLLYLIYYIVMNKVFPAARSNASTNKFSNAQVCASYIIILLIVISDLWIIVRIIPFYGGLYEAIHKFGSTDVVTYLQRQGPLSIRQLIIINFFLPVFIIPLIMSGYKLTKYLFIFFCLIVVLMAGGLYGARTLFLEPLIVSVIIYCLGIRKSSRAIMLMVSGLAVLIAGMSFLQASRFNARGIDEGSRILLNYYSISLNQGAKVVVNDETRQPLYWTLSSTFNLPIISKLIGTKTVYEGIFGKIPINTREDDFNYVKELGGDPAYNTLGIYAYTYLDAGIWGVFILLLTFIYSDFLYRLYMRGSVMGILLFPTIYVLLLDQLRTAGLFSARAPYFLLSALCLYFLGKLTKRGRYGYLGKGADD</sequence>
<feature type="transmembrane region" description="Helical" evidence="1">
    <location>
        <begin position="7"/>
        <end position="26"/>
    </location>
</feature>
<dbReference type="RefSeq" id="WP_345466337.1">
    <property type="nucleotide sequence ID" value="NZ_BAABRP010000013.1"/>
</dbReference>
<evidence type="ECO:0000313" key="2">
    <source>
        <dbReference type="EMBL" id="GAA5514074.1"/>
    </source>
</evidence>
<keyword evidence="3" id="KW-1185">Reference proteome</keyword>
<reference evidence="2 3" key="1">
    <citation type="submission" date="2024-02" db="EMBL/GenBank/DDBJ databases">
        <title>Deinococcus carri NBRC 110142.</title>
        <authorList>
            <person name="Ichikawa N."/>
            <person name="Katano-Makiyama Y."/>
            <person name="Hidaka K."/>
        </authorList>
    </citation>
    <scope>NUCLEOTIDE SEQUENCE [LARGE SCALE GENOMIC DNA]</scope>
    <source>
        <strain evidence="2 3">NBRC 110142</strain>
    </source>
</reference>
<gene>
    <name evidence="2" type="ORF">Dcar01_02825</name>
</gene>
<organism evidence="2 3">
    <name type="scientific">Deinococcus carri</name>
    <dbReference type="NCBI Taxonomy" id="1211323"/>
    <lineage>
        <taxon>Bacteria</taxon>
        <taxon>Thermotogati</taxon>
        <taxon>Deinococcota</taxon>
        <taxon>Deinococci</taxon>
        <taxon>Deinococcales</taxon>
        <taxon>Deinococcaceae</taxon>
        <taxon>Deinococcus</taxon>
    </lineage>
</organism>
<accession>A0ABP9W9Q8</accession>
<feature type="transmembrane region" description="Helical" evidence="1">
    <location>
        <begin position="309"/>
        <end position="331"/>
    </location>
</feature>